<dbReference type="RefSeq" id="WP_188688484.1">
    <property type="nucleotide sequence ID" value="NZ_BMIR01000001.1"/>
</dbReference>
<keyword evidence="6" id="KW-0418">Kinase</keyword>
<dbReference type="CDD" id="cd00082">
    <property type="entry name" value="HisKA"/>
    <property type="match status" value="1"/>
</dbReference>
<dbReference type="Gene3D" id="3.30.565.10">
    <property type="entry name" value="Histidine kinase-like ATPase, C-terminal domain"/>
    <property type="match status" value="1"/>
</dbReference>
<dbReference type="PROSITE" id="PS50109">
    <property type="entry name" value="HIS_KIN"/>
    <property type="match status" value="1"/>
</dbReference>
<dbReference type="InterPro" id="IPR004358">
    <property type="entry name" value="Sig_transdc_His_kin-like_C"/>
</dbReference>
<evidence type="ECO:0000313" key="11">
    <source>
        <dbReference type="Proteomes" id="UP000628775"/>
    </source>
</evidence>
<dbReference type="EC" id="2.7.13.3" evidence="2"/>
<dbReference type="InterPro" id="IPR003594">
    <property type="entry name" value="HATPase_dom"/>
</dbReference>
<keyword evidence="11" id="KW-1185">Reference proteome</keyword>
<dbReference type="InterPro" id="IPR005467">
    <property type="entry name" value="His_kinase_dom"/>
</dbReference>
<feature type="domain" description="Histidine kinase" evidence="9">
    <location>
        <begin position="30"/>
        <end position="233"/>
    </location>
</feature>
<keyword evidence="3" id="KW-0597">Phosphoprotein</keyword>
<reference evidence="10" key="2">
    <citation type="submission" date="2020-09" db="EMBL/GenBank/DDBJ databases">
        <authorList>
            <person name="Sun Q."/>
            <person name="Zhou Y."/>
        </authorList>
    </citation>
    <scope>NUCLEOTIDE SEQUENCE</scope>
    <source>
        <strain evidence="10">CGMCC 1.15371</strain>
    </source>
</reference>
<evidence type="ECO:0000256" key="6">
    <source>
        <dbReference type="ARBA" id="ARBA00022777"/>
    </source>
</evidence>
<dbReference type="Pfam" id="PF02518">
    <property type="entry name" value="HATPase_c"/>
    <property type="match status" value="1"/>
</dbReference>
<dbReference type="Pfam" id="PF00512">
    <property type="entry name" value="HisKA"/>
    <property type="match status" value="1"/>
</dbReference>
<dbReference type="SUPFAM" id="SSF55874">
    <property type="entry name" value="ATPase domain of HSP90 chaperone/DNA topoisomerase II/histidine kinase"/>
    <property type="match status" value="1"/>
</dbReference>
<name>A0A8J2VL20_9BACL</name>
<protein>
    <recommendedName>
        <fullName evidence="2">histidine kinase</fullName>
        <ecNumber evidence="2">2.7.13.3</ecNumber>
    </recommendedName>
</protein>
<dbReference type="PANTHER" id="PTHR43065">
    <property type="entry name" value="SENSOR HISTIDINE KINASE"/>
    <property type="match status" value="1"/>
</dbReference>
<keyword evidence="4" id="KW-0808">Transferase</keyword>
<evidence type="ECO:0000259" key="9">
    <source>
        <dbReference type="PROSITE" id="PS50109"/>
    </source>
</evidence>
<evidence type="ECO:0000256" key="4">
    <source>
        <dbReference type="ARBA" id="ARBA00022679"/>
    </source>
</evidence>
<dbReference type="PRINTS" id="PR00344">
    <property type="entry name" value="BCTRLSENSOR"/>
</dbReference>
<sequence length="239" mass="26290">MEDKHALSTHQLKDLNESKKLTLAGQLAAGIAHEIKNPLTAIKGFLHLIKADYHGNDMYINVITEEINRIESIITELLILAKPTEAKLTQCSITQILDQVITLLNTVAHLKGTEIQANYAPNLPLLFCDENKIKQVFINLLNNALEAMNNGGIINVVVTSENEHLIIQIIDQGTGMSKEQLDKVGQPFYTTKENGTGLGLMICRQIIENHQGRITFSSSSSGTTVTIDLPAQSQGLDHE</sequence>
<dbReference type="Proteomes" id="UP000628775">
    <property type="component" value="Unassembled WGS sequence"/>
</dbReference>
<keyword evidence="8" id="KW-0902">Two-component regulatory system</keyword>
<comment type="caution">
    <text evidence="10">The sequence shown here is derived from an EMBL/GenBank/DDBJ whole genome shotgun (WGS) entry which is preliminary data.</text>
</comment>
<dbReference type="EMBL" id="BMIR01000001">
    <property type="protein sequence ID" value="GGE29350.1"/>
    <property type="molecule type" value="Genomic_DNA"/>
</dbReference>
<dbReference type="InterPro" id="IPR036890">
    <property type="entry name" value="HATPase_C_sf"/>
</dbReference>
<dbReference type="GO" id="GO:0005524">
    <property type="term" value="F:ATP binding"/>
    <property type="evidence" value="ECO:0007669"/>
    <property type="project" value="UniProtKB-KW"/>
</dbReference>
<dbReference type="InterPro" id="IPR003661">
    <property type="entry name" value="HisK_dim/P_dom"/>
</dbReference>
<accession>A0A8J2VL20</accession>
<evidence type="ECO:0000256" key="1">
    <source>
        <dbReference type="ARBA" id="ARBA00000085"/>
    </source>
</evidence>
<gene>
    <name evidence="10" type="ORF">GCM10011391_04860</name>
</gene>
<evidence type="ECO:0000256" key="7">
    <source>
        <dbReference type="ARBA" id="ARBA00022840"/>
    </source>
</evidence>
<proteinExistence type="predicted"/>
<dbReference type="PANTHER" id="PTHR43065:SF10">
    <property type="entry name" value="PEROXIDE STRESS-ACTIVATED HISTIDINE KINASE MAK3"/>
    <property type="match status" value="1"/>
</dbReference>
<keyword evidence="5" id="KW-0547">Nucleotide-binding</keyword>
<dbReference type="SMART" id="SM00388">
    <property type="entry name" value="HisKA"/>
    <property type="match status" value="1"/>
</dbReference>
<organism evidence="10 11">
    <name type="scientific">Pullulanibacillus camelliae</name>
    <dbReference type="NCBI Taxonomy" id="1707096"/>
    <lineage>
        <taxon>Bacteria</taxon>
        <taxon>Bacillati</taxon>
        <taxon>Bacillota</taxon>
        <taxon>Bacilli</taxon>
        <taxon>Bacillales</taxon>
        <taxon>Sporolactobacillaceae</taxon>
        <taxon>Pullulanibacillus</taxon>
    </lineage>
</organism>
<evidence type="ECO:0000313" key="10">
    <source>
        <dbReference type="EMBL" id="GGE29350.1"/>
    </source>
</evidence>
<evidence type="ECO:0000256" key="3">
    <source>
        <dbReference type="ARBA" id="ARBA00022553"/>
    </source>
</evidence>
<dbReference type="Gene3D" id="1.10.287.130">
    <property type="match status" value="1"/>
</dbReference>
<comment type="catalytic activity">
    <reaction evidence="1">
        <text>ATP + protein L-histidine = ADP + protein N-phospho-L-histidine.</text>
        <dbReference type="EC" id="2.7.13.3"/>
    </reaction>
</comment>
<reference evidence="10" key="1">
    <citation type="journal article" date="2014" name="Int. J. Syst. Evol. Microbiol.">
        <title>Complete genome sequence of Corynebacterium casei LMG S-19264T (=DSM 44701T), isolated from a smear-ripened cheese.</title>
        <authorList>
            <consortium name="US DOE Joint Genome Institute (JGI-PGF)"/>
            <person name="Walter F."/>
            <person name="Albersmeier A."/>
            <person name="Kalinowski J."/>
            <person name="Ruckert C."/>
        </authorList>
    </citation>
    <scope>NUCLEOTIDE SEQUENCE</scope>
    <source>
        <strain evidence="10">CGMCC 1.15371</strain>
    </source>
</reference>
<dbReference type="AlphaFoldDB" id="A0A8J2VL20"/>
<keyword evidence="7" id="KW-0067">ATP-binding</keyword>
<evidence type="ECO:0000256" key="8">
    <source>
        <dbReference type="ARBA" id="ARBA00023012"/>
    </source>
</evidence>
<dbReference type="GO" id="GO:0000155">
    <property type="term" value="F:phosphorelay sensor kinase activity"/>
    <property type="evidence" value="ECO:0007669"/>
    <property type="project" value="InterPro"/>
</dbReference>
<evidence type="ECO:0000256" key="2">
    <source>
        <dbReference type="ARBA" id="ARBA00012438"/>
    </source>
</evidence>
<dbReference type="InterPro" id="IPR036097">
    <property type="entry name" value="HisK_dim/P_sf"/>
</dbReference>
<dbReference type="SMART" id="SM00387">
    <property type="entry name" value="HATPase_c"/>
    <property type="match status" value="1"/>
</dbReference>
<dbReference type="SUPFAM" id="SSF47384">
    <property type="entry name" value="Homodimeric domain of signal transducing histidine kinase"/>
    <property type="match status" value="1"/>
</dbReference>
<evidence type="ECO:0000256" key="5">
    <source>
        <dbReference type="ARBA" id="ARBA00022741"/>
    </source>
</evidence>